<evidence type="ECO:0000256" key="8">
    <source>
        <dbReference type="ARBA" id="ARBA00023004"/>
    </source>
</evidence>
<comment type="subcellular location">
    <subcellularLocation>
        <location evidence="1 14">Cell outer membrane</location>
        <topology evidence="1 14">Multi-pass membrane protein</topology>
    </subcellularLocation>
</comment>
<dbReference type="GO" id="GO:0009279">
    <property type="term" value="C:cell outer membrane"/>
    <property type="evidence" value="ECO:0007669"/>
    <property type="project" value="UniProtKB-SubCell"/>
</dbReference>
<evidence type="ECO:0000256" key="4">
    <source>
        <dbReference type="ARBA" id="ARBA00022452"/>
    </source>
</evidence>
<evidence type="ECO:0000256" key="16">
    <source>
        <dbReference type="RuleBase" id="RU003357"/>
    </source>
</evidence>
<comment type="similarity">
    <text evidence="2 14 16">Belongs to the TonB-dependent receptor family.</text>
</comment>
<dbReference type="InterPro" id="IPR000531">
    <property type="entry name" value="Beta-barrel_TonB"/>
</dbReference>
<evidence type="ECO:0000256" key="11">
    <source>
        <dbReference type="ARBA" id="ARBA00023136"/>
    </source>
</evidence>
<dbReference type="NCBIfam" id="TIGR01783">
    <property type="entry name" value="TonB-siderophor"/>
    <property type="match status" value="1"/>
</dbReference>
<dbReference type="RefSeq" id="WP_253620187.1">
    <property type="nucleotide sequence ID" value="NZ_JAMZDE010000008.1"/>
</dbReference>
<protein>
    <submittedName>
        <fullName evidence="20">TonB-dependent siderophore receptor</fullName>
    </submittedName>
</protein>
<dbReference type="PROSITE" id="PS01156">
    <property type="entry name" value="TONB_DEPENDENT_REC_2"/>
    <property type="match status" value="1"/>
</dbReference>
<dbReference type="Pfam" id="PF07715">
    <property type="entry name" value="Plug"/>
    <property type="match status" value="1"/>
</dbReference>
<dbReference type="PANTHER" id="PTHR32552">
    <property type="entry name" value="FERRICHROME IRON RECEPTOR-RELATED"/>
    <property type="match status" value="1"/>
</dbReference>
<dbReference type="InterPro" id="IPR010917">
    <property type="entry name" value="TonB_rcpt_CS"/>
</dbReference>
<keyword evidence="21" id="KW-1185">Reference proteome</keyword>
<dbReference type="InterPro" id="IPR036942">
    <property type="entry name" value="Beta-barrel_TonB_sf"/>
</dbReference>
<dbReference type="GO" id="GO:0015344">
    <property type="term" value="F:siderophore uptake transmembrane transporter activity"/>
    <property type="evidence" value="ECO:0007669"/>
    <property type="project" value="TreeGrafter"/>
</dbReference>
<organism evidence="20 21">
    <name type="scientific">Idiomarina rhizosphaerae</name>
    <dbReference type="NCBI Taxonomy" id="2961572"/>
    <lineage>
        <taxon>Bacteria</taxon>
        <taxon>Pseudomonadati</taxon>
        <taxon>Pseudomonadota</taxon>
        <taxon>Gammaproteobacteria</taxon>
        <taxon>Alteromonadales</taxon>
        <taxon>Idiomarinaceae</taxon>
        <taxon>Idiomarina</taxon>
    </lineage>
</organism>
<proteinExistence type="inferred from homology"/>
<evidence type="ECO:0000256" key="13">
    <source>
        <dbReference type="ARBA" id="ARBA00023237"/>
    </source>
</evidence>
<keyword evidence="8" id="KW-0408">Iron</keyword>
<sequence>MNVRVLPLAAAIAIALNPVATFAAPQSAEKEKPTNDENLERIKVTGKYTVSQTLDSATGLGLTLRETPQSVSILTDERMFDQNIDTVLEAVNNAVGVSASELDNVRNTFYARGFEISNYQIDGVPTSWSIAGDAGETIADVAIYERIEFVRGATGLLTGVGDPSASINLVRKHATSKEFEGYINASVGRWNSKQVTADVGSALNASGSIRGRAVVKVDDSESHVDFLEESKEVFYGVVEADITNSTLLRVGGSYQHHEPKGAMWGFLPAFYSDGTYTDWDVSKTTGADWTNWETTSTNYFVNLNHVFDNGWELLANYNGLKADKTSKLLYINGSDPENLLDKETGTGLKAQRYNSDGENSQNSFDVQLKVQFSGFGRLHDLVIGALYSEHDKFAHTFNPQPLGGDGTYDQVPVGNFYEWPNIEEPQWADEPIPGEDTATEEKGFYAATRLSLSDSLKFVVGGRVSSWDRDGISYGTVVDYGDSGVFVPYAGLLYDLTDNHRLYASFTEIFNPQNRKDTNGEFLDPLEGQSNELGLKSTFLNDRLHTSIAVFKIEQDNLAVVDPNHEATPELQTAYIAEQGTESTGFEAEIVGQPVDGWNISAGYSQHEAENANGMLVNTDTPDKLFKLFTTYQFVELLPELTIGGGANWQGDVYSTGRNPATLETETFTQDAYWLVNLMARYKLSDNMSLQLNVANLFDEKYYSQAGFAYGYRYGTPRDYTLSFNYKF</sequence>
<dbReference type="FunFam" id="2.170.130.10:FF:000010">
    <property type="entry name" value="Ferripyoverdine receptor"/>
    <property type="match status" value="1"/>
</dbReference>
<evidence type="ECO:0000256" key="10">
    <source>
        <dbReference type="ARBA" id="ARBA00023077"/>
    </source>
</evidence>
<dbReference type="Gene3D" id="2.170.130.10">
    <property type="entry name" value="TonB-dependent receptor, plug domain"/>
    <property type="match status" value="1"/>
</dbReference>
<dbReference type="SUPFAM" id="SSF56935">
    <property type="entry name" value="Porins"/>
    <property type="match status" value="1"/>
</dbReference>
<evidence type="ECO:0000256" key="2">
    <source>
        <dbReference type="ARBA" id="ARBA00009810"/>
    </source>
</evidence>
<evidence type="ECO:0000256" key="3">
    <source>
        <dbReference type="ARBA" id="ARBA00022448"/>
    </source>
</evidence>
<dbReference type="InterPro" id="IPR037066">
    <property type="entry name" value="Plug_dom_sf"/>
</dbReference>
<feature type="domain" description="TonB-dependent receptor-like beta-barrel" evidence="18">
    <location>
        <begin position="270"/>
        <end position="697"/>
    </location>
</feature>
<keyword evidence="7 17" id="KW-0732">Signal</keyword>
<evidence type="ECO:0000259" key="18">
    <source>
        <dbReference type="Pfam" id="PF00593"/>
    </source>
</evidence>
<dbReference type="PANTHER" id="PTHR32552:SF74">
    <property type="entry name" value="HYDROXAMATE SIDEROPHORE RECEPTOR FHUE"/>
    <property type="match status" value="1"/>
</dbReference>
<dbReference type="InterPro" id="IPR010105">
    <property type="entry name" value="TonB_sidphr_rcpt"/>
</dbReference>
<keyword evidence="12 20" id="KW-0675">Receptor</keyword>
<evidence type="ECO:0000259" key="19">
    <source>
        <dbReference type="Pfam" id="PF07715"/>
    </source>
</evidence>
<dbReference type="PROSITE" id="PS52016">
    <property type="entry name" value="TONB_DEPENDENT_REC_3"/>
    <property type="match status" value="1"/>
</dbReference>
<evidence type="ECO:0000256" key="7">
    <source>
        <dbReference type="ARBA" id="ARBA00022729"/>
    </source>
</evidence>
<keyword evidence="9" id="KW-0406">Ion transport</keyword>
<keyword evidence="11 14" id="KW-0472">Membrane</keyword>
<evidence type="ECO:0000256" key="12">
    <source>
        <dbReference type="ARBA" id="ARBA00023170"/>
    </source>
</evidence>
<dbReference type="GO" id="GO:0038023">
    <property type="term" value="F:signaling receptor activity"/>
    <property type="evidence" value="ECO:0007669"/>
    <property type="project" value="InterPro"/>
</dbReference>
<keyword evidence="13 14" id="KW-0998">Cell outer membrane</keyword>
<evidence type="ECO:0000256" key="5">
    <source>
        <dbReference type="ARBA" id="ARBA00022496"/>
    </source>
</evidence>
<keyword evidence="6 14" id="KW-0812">Transmembrane</keyword>
<evidence type="ECO:0000313" key="20">
    <source>
        <dbReference type="EMBL" id="MCP1340340.1"/>
    </source>
</evidence>
<dbReference type="Pfam" id="PF00593">
    <property type="entry name" value="TonB_dep_Rec_b-barrel"/>
    <property type="match status" value="1"/>
</dbReference>
<evidence type="ECO:0000256" key="15">
    <source>
        <dbReference type="PROSITE-ProRule" id="PRU10144"/>
    </source>
</evidence>
<keyword evidence="10 16" id="KW-0798">TonB box</keyword>
<dbReference type="Proteomes" id="UP001139474">
    <property type="component" value="Unassembled WGS sequence"/>
</dbReference>
<evidence type="ECO:0000256" key="1">
    <source>
        <dbReference type="ARBA" id="ARBA00004571"/>
    </source>
</evidence>
<keyword evidence="3 14" id="KW-0813">Transport</keyword>
<dbReference type="InterPro" id="IPR039426">
    <property type="entry name" value="TonB-dep_rcpt-like"/>
</dbReference>
<dbReference type="AlphaFoldDB" id="A0A9X2FYJ2"/>
<name>A0A9X2FYJ2_9GAMM</name>
<comment type="caution">
    <text evidence="20">The sequence shown here is derived from an EMBL/GenBank/DDBJ whole genome shotgun (WGS) entry which is preliminary data.</text>
</comment>
<feature type="chain" id="PRO_5040753198" evidence="17">
    <location>
        <begin position="24"/>
        <end position="728"/>
    </location>
</feature>
<keyword evidence="4 14" id="KW-1134">Transmembrane beta strand</keyword>
<dbReference type="EMBL" id="JAMZDE010000008">
    <property type="protein sequence ID" value="MCP1340340.1"/>
    <property type="molecule type" value="Genomic_DNA"/>
</dbReference>
<dbReference type="Gene3D" id="2.40.170.20">
    <property type="entry name" value="TonB-dependent receptor, beta-barrel domain"/>
    <property type="match status" value="1"/>
</dbReference>
<feature type="short sequence motif" description="TonB C-terminal box" evidence="15">
    <location>
        <begin position="711"/>
        <end position="728"/>
    </location>
</feature>
<evidence type="ECO:0000256" key="6">
    <source>
        <dbReference type="ARBA" id="ARBA00022692"/>
    </source>
</evidence>
<feature type="domain" description="TonB-dependent receptor plug" evidence="19">
    <location>
        <begin position="64"/>
        <end position="164"/>
    </location>
</feature>
<feature type="signal peptide" evidence="17">
    <location>
        <begin position="1"/>
        <end position="23"/>
    </location>
</feature>
<evidence type="ECO:0000256" key="14">
    <source>
        <dbReference type="PROSITE-ProRule" id="PRU01360"/>
    </source>
</evidence>
<accession>A0A9X2FYJ2</accession>
<keyword evidence="5" id="KW-0410">Iron transport</keyword>
<evidence type="ECO:0000256" key="9">
    <source>
        <dbReference type="ARBA" id="ARBA00023065"/>
    </source>
</evidence>
<evidence type="ECO:0000313" key="21">
    <source>
        <dbReference type="Proteomes" id="UP001139474"/>
    </source>
</evidence>
<dbReference type="InterPro" id="IPR012910">
    <property type="entry name" value="Plug_dom"/>
</dbReference>
<reference evidence="20" key="1">
    <citation type="submission" date="2022-06" db="EMBL/GenBank/DDBJ databases">
        <title>Idiomarina rhizosphaerae M1R2S28.</title>
        <authorList>
            <person name="Sun J.-Q."/>
            <person name="Li L.-F."/>
        </authorList>
    </citation>
    <scope>NUCLEOTIDE SEQUENCE</scope>
    <source>
        <strain evidence="20">M1R2S28</strain>
    </source>
</reference>
<gene>
    <name evidence="20" type="ORF">NJR55_12140</name>
</gene>
<dbReference type="GO" id="GO:0015891">
    <property type="term" value="P:siderophore transport"/>
    <property type="evidence" value="ECO:0007669"/>
    <property type="project" value="InterPro"/>
</dbReference>
<dbReference type="CDD" id="cd01347">
    <property type="entry name" value="ligand_gated_channel"/>
    <property type="match status" value="1"/>
</dbReference>
<evidence type="ECO:0000256" key="17">
    <source>
        <dbReference type="SAM" id="SignalP"/>
    </source>
</evidence>